<gene>
    <name evidence="1" type="ORF">S12H4_07473</name>
</gene>
<proteinExistence type="predicted"/>
<accession>X1PVK6</accession>
<dbReference type="AlphaFoldDB" id="X1PVK6"/>
<dbReference type="EMBL" id="BARW01002762">
    <property type="protein sequence ID" value="GAI59928.1"/>
    <property type="molecule type" value="Genomic_DNA"/>
</dbReference>
<dbReference type="Gene3D" id="3.40.50.2300">
    <property type="match status" value="1"/>
</dbReference>
<organism evidence="1">
    <name type="scientific">marine sediment metagenome</name>
    <dbReference type="NCBI Taxonomy" id="412755"/>
    <lineage>
        <taxon>unclassified sequences</taxon>
        <taxon>metagenomes</taxon>
        <taxon>ecological metagenomes</taxon>
    </lineage>
</organism>
<protein>
    <recommendedName>
        <fullName evidence="2">Leucine-binding protein domain-containing protein</fullName>
    </recommendedName>
</protein>
<evidence type="ECO:0008006" key="2">
    <source>
        <dbReference type="Google" id="ProtNLM"/>
    </source>
</evidence>
<comment type="caution">
    <text evidence="1">The sequence shown here is derived from an EMBL/GenBank/DDBJ whole genome shotgun (WGS) entry which is preliminary data.</text>
</comment>
<name>X1PVK6_9ZZZZ</name>
<feature type="non-terminal residue" evidence="1">
    <location>
        <position position="1"/>
    </location>
</feature>
<evidence type="ECO:0000313" key="1">
    <source>
        <dbReference type="EMBL" id="GAI59928.1"/>
    </source>
</evidence>
<reference evidence="1" key="1">
    <citation type="journal article" date="2014" name="Front. Microbiol.">
        <title>High frequency of phylogenetically diverse reductive dehalogenase-homologous genes in deep subseafloor sedimentary metagenomes.</title>
        <authorList>
            <person name="Kawai M."/>
            <person name="Futagami T."/>
            <person name="Toyoda A."/>
            <person name="Takaki Y."/>
            <person name="Nishi S."/>
            <person name="Hori S."/>
            <person name="Arai W."/>
            <person name="Tsubouchi T."/>
            <person name="Morono Y."/>
            <person name="Uchiyama I."/>
            <person name="Ito T."/>
            <person name="Fujiyama A."/>
            <person name="Inagaki F."/>
            <person name="Takami H."/>
        </authorList>
    </citation>
    <scope>NUCLEOTIDE SEQUENCE</scope>
    <source>
        <strain evidence="1">Expedition CK06-06</strain>
    </source>
</reference>
<sequence length="132" mass="14613">FAEAVGAEEPFRIAAIFQTAIEEPWDGVIHQACLKAEKELGIEYEFAEKVSAADFEKVLREYAERGFDLIVGDAFLAGEEPSRRVAKDYPEIAFAFGSEFGPVAPTASAKDVKRKAINKNIANFLIFILLKI</sequence>